<dbReference type="EMBL" id="BMDI01000001">
    <property type="protein sequence ID" value="GGI18138.1"/>
    <property type="molecule type" value="Genomic_DNA"/>
</dbReference>
<evidence type="ECO:0000259" key="1">
    <source>
        <dbReference type="Pfam" id="PF00551"/>
    </source>
</evidence>
<dbReference type="InterPro" id="IPR002376">
    <property type="entry name" value="Formyl_transf_N"/>
</dbReference>
<dbReference type="Gene3D" id="3.40.50.12230">
    <property type="match status" value="1"/>
</dbReference>
<dbReference type="SUPFAM" id="SSF53328">
    <property type="entry name" value="Formyltransferase"/>
    <property type="match status" value="1"/>
</dbReference>
<accession>A0A8J3AXL4</accession>
<dbReference type="Pfam" id="PF00551">
    <property type="entry name" value="Formyl_trans_N"/>
    <property type="match status" value="1"/>
</dbReference>
<comment type="caution">
    <text evidence="2">The sequence shown here is derived from an EMBL/GenBank/DDBJ whole genome shotgun (WGS) entry which is preliminary data.</text>
</comment>
<sequence length="214" mass="22996">MNIYICGQKHFAADVFTALKDAGHTIVGVSSPEFGSDGSSPDRLKALAEAAGVKWMKSGVLNENTIPEGVDLIVTAHSHDFVREPTRNKTTYGAIGYHPSLLPLHRGKDAIIWTIEKGDKITGGSVYWLNEVMDGGPIAAQEHVFVLPGDTPDLLWKRDLQPLGIKLLVQACNDIAQGRIIKKIQNEDIATVEPSMKKFKADAEAAAAAAAAAK</sequence>
<dbReference type="PANTHER" id="PTHR11138:SF5">
    <property type="entry name" value="METHIONYL-TRNA FORMYLTRANSFERASE, MITOCHONDRIAL"/>
    <property type="match status" value="1"/>
</dbReference>
<feature type="domain" description="Formyl transferase N-terminal" evidence="1">
    <location>
        <begin position="61"/>
        <end position="159"/>
    </location>
</feature>
<keyword evidence="3" id="KW-1185">Reference proteome</keyword>
<name>A0A8J3AXL4_9BURK</name>
<evidence type="ECO:0000313" key="2">
    <source>
        <dbReference type="EMBL" id="GGI18138.1"/>
    </source>
</evidence>
<organism evidence="2 3">
    <name type="scientific">Oxalicibacterium faecigallinarum</name>
    <dbReference type="NCBI Taxonomy" id="573741"/>
    <lineage>
        <taxon>Bacteria</taxon>
        <taxon>Pseudomonadati</taxon>
        <taxon>Pseudomonadota</taxon>
        <taxon>Betaproteobacteria</taxon>
        <taxon>Burkholderiales</taxon>
        <taxon>Oxalobacteraceae</taxon>
        <taxon>Oxalicibacterium</taxon>
    </lineage>
</organism>
<proteinExistence type="predicted"/>
<evidence type="ECO:0000313" key="3">
    <source>
        <dbReference type="Proteomes" id="UP000642180"/>
    </source>
</evidence>
<dbReference type="RefSeq" id="WP_188380386.1">
    <property type="nucleotide sequence ID" value="NZ_BMDI01000001.1"/>
</dbReference>
<protein>
    <submittedName>
        <fullName evidence="2">Methionyl-tRNA formyltransferase</fullName>
    </submittedName>
</protein>
<gene>
    <name evidence="2" type="ORF">GCM10008066_12500</name>
</gene>
<reference evidence="3" key="1">
    <citation type="journal article" date="2019" name="Int. J. Syst. Evol. Microbiol.">
        <title>The Global Catalogue of Microorganisms (GCM) 10K type strain sequencing project: providing services to taxonomists for standard genome sequencing and annotation.</title>
        <authorList>
            <consortium name="The Broad Institute Genomics Platform"/>
            <consortium name="The Broad Institute Genome Sequencing Center for Infectious Disease"/>
            <person name="Wu L."/>
            <person name="Ma J."/>
        </authorList>
    </citation>
    <scope>NUCLEOTIDE SEQUENCE [LARGE SCALE GENOMIC DNA]</scope>
    <source>
        <strain evidence="3">CCM 2767</strain>
    </source>
</reference>
<dbReference type="Proteomes" id="UP000642180">
    <property type="component" value="Unassembled WGS sequence"/>
</dbReference>
<dbReference type="AlphaFoldDB" id="A0A8J3AXL4"/>
<dbReference type="InterPro" id="IPR036477">
    <property type="entry name" value="Formyl_transf_N_sf"/>
</dbReference>
<dbReference type="PANTHER" id="PTHR11138">
    <property type="entry name" value="METHIONYL-TRNA FORMYLTRANSFERASE"/>
    <property type="match status" value="1"/>
</dbReference>
<dbReference type="GO" id="GO:0005829">
    <property type="term" value="C:cytosol"/>
    <property type="evidence" value="ECO:0007669"/>
    <property type="project" value="TreeGrafter"/>
</dbReference>
<dbReference type="GO" id="GO:0004479">
    <property type="term" value="F:methionyl-tRNA formyltransferase activity"/>
    <property type="evidence" value="ECO:0007669"/>
    <property type="project" value="TreeGrafter"/>
</dbReference>